<feature type="domain" description="T6SS immunity protein Tdi1 C-terminal" evidence="1">
    <location>
        <begin position="56"/>
        <end position="121"/>
    </location>
</feature>
<dbReference type="Proteomes" id="UP001180081">
    <property type="component" value="Unassembled WGS sequence"/>
</dbReference>
<dbReference type="RefSeq" id="WP_290331275.1">
    <property type="nucleotide sequence ID" value="NZ_JAUFPU010000002.1"/>
</dbReference>
<evidence type="ECO:0000313" key="2">
    <source>
        <dbReference type="EMBL" id="MDN3575634.1"/>
    </source>
</evidence>
<reference evidence="2" key="1">
    <citation type="journal article" date="2014" name="Int. J. Syst. Evol. Microbiol.">
        <title>Complete genome of a new Firmicutes species belonging to the dominant human colonic microbiota ('Ruminococcus bicirculans') reveals two chromosomes and a selective capacity to utilize plant glucans.</title>
        <authorList>
            <consortium name="NISC Comparative Sequencing Program"/>
            <person name="Wegmann U."/>
            <person name="Louis P."/>
            <person name="Goesmann A."/>
            <person name="Henrissat B."/>
            <person name="Duncan S.H."/>
            <person name="Flint H.J."/>
        </authorList>
    </citation>
    <scope>NUCLEOTIDE SEQUENCE</scope>
    <source>
        <strain evidence="2">CECT 7703</strain>
    </source>
</reference>
<sequence>MSILGAVEEAWGWTGIRPMELVGENAFGNLMLRDDDGCYWRLCPEDAYCEIVAANATELEKLSLDQDFLHDWYMQALVNEARSLLGELNNGHKYCLKIPGVLGGLYDRTNLGTVPLLELIRCSGLLAYQIKDLPDGSTVNLTITD</sequence>
<organism evidence="2 3">
    <name type="scientific">Chitinimonas viridis</name>
    <dbReference type="NCBI Taxonomy" id="664880"/>
    <lineage>
        <taxon>Bacteria</taxon>
        <taxon>Pseudomonadati</taxon>
        <taxon>Pseudomonadota</taxon>
        <taxon>Betaproteobacteria</taxon>
        <taxon>Neisseriales</taxon>
        <taxon>Chitinibacteraceae</taxon>
        <taxon>Chitinimonas</taxon>
    </lineage>
</organism>
<keyword evidence="3" id="KW-1185">Reference proteome</keyword>
<reference evidence="2" key="2">
    <citation type="submission" date="2023-06" db="EMBL/GenBank/DDBJ databases">
        <authorList>
            <person name="Lucena T."/>
            <person name="Sun Q."/>
        </authorList>
    </citation>
    <scope>NUCLEOTIDE SEQUENCE</scope>
    <source>
        <strain evidence="2">CECT 7703</strain>
    </source>
</reference>
<evidence type="ECO:0000259" key="1">
    <source>
        <dbReference type="Pfam" id="PF08906"/>
    </source>
</evidence>
<evidence type="ECO:0000313" key="3">
    <source>
        <dbReference type="Proteomes" id="UP001180081"/>
    </source>
</evidence>
<accession>A0ABT8B083</accession>
<gene>
    <name evidence="2" type="ORF">QWZ03_02470</name>
</gene>
<dbReference type="Pfam" id="PF08906">
    <property type="entry name" value="T6SS_Tdi1_C"/>
    <property type="match status" value="1"/>
</dbReference>
<name>A0ABT8B083_9NEIS</name>
<proteinExistence type="predicted"/>
<protein>
    <submittedName>
        <fullName evidence="2">DUF1851 domain-containing protein</fullName>
    </submittedName>
</protein>
<dbReference type="EMBL" id="JAUFPU010000002">
    <property type="protein sequence ID" value="MDN3575634.1"/>
    <property type="molecule type" value="Genomic_DNA"/>
</dbReference>
<dbReference type="InterPro" id="IPR015002">
    <property type="entry name" value="T6SS_Tdi1_C"/>
</dbReference>
<comment type="caution">
    <text evidence="2">The sequence shown here is derived from an EMBL/GenBank/DDBJ whole genome shotgun (WGS) entry which is preliminary data.</text>
</comment>